<dbReference type="InterPro" id="IPR031311">
    <property type="entry name" value="CHIT_BIND_RR_consensus"/>
</dbReference>
<evidence type="ECO:0000256" key="2">
    <source>
        <dbReference type="PROSITE-ProRule" id="PRU00497"/>
    </source>
</evidence>
<dbReference type="AlphaFoldDB" id="A0A834Y4P5"/>
<feature type="chain" id="PRO_5032382965" evidence="3">
    <location>
        <begin position="20"/>
        <end position="201"/>
    </location>
</feature>
<dbReference type="OrthoDB" id="6427684at2759"/>
<dbReference type="InterPro" id="IPR051217">
    <property type="entry name" value="Insect_Cuticle_Struc_Prot"/>
</dbReference>
<accession>A0A834Y4P5</accession>
<dbReference type="GO" id="GO:0031012">
    <property type="term" value="C:extracellular matrix"/>
    <property type="evidence" value="ECO:0007669"/>
    <property type="project" value="TreeGrafter"/>
</dbReference>
<sequence>MFIIKIIFGIASIIFIVNAGPQRRQKQPRSFRQSIPCEEIDSIDKNNYQIPIACSFDVPDGLSINYELSPQNYVKIDESNIMPLPKSSSIVYVAPAAVKDHQQSSIIDEEIMDYPKYSFNYGVVDGYTGDSKAAWEERDGDTVKGEYSVVEEDGSIRTVTYTADDHHGFNAVITKTPPAKKTTNTFIPISRDQLIHQLKNY</sequence>
<dbReference type="GO" id="GO:0042302">
    <property type="term" value="F:structural constituent of cuticle"/>
    <property type="evidence" value="ECO:0007669"/>
    <property type="project" value="UniProtKB-UniRule"/>
</dbReference>
<dbReference type="PANTHER" id="PTHR12236">
    <property type="entry name" value="STRUCTURAL CONTITUENT OF CUTICLE"/>
    <property type="match status" value="1"/>
</dbReference>
<protein>
    <submittedName>
        <fullName evidence="4">Uncharacterized protein</fullName>
    </submittedName>
</protein>
<organism evidence="4 5">
    <name type="scientific">Aphidius gifuensis</name>
    <name type="common">Parasitoid wasp</name>
    <dbReference type="NCBI Taxonomy" id="684658"/>
    <lineage>
        <taxon>Eukaryota</taxon>
        <taxon>Metazoa</taxon>
        <taxon>Ecdysozoa</taxon>
        <taxon>Arthropoda</taxon>
        <taxon>Hexapoda</taxon>
        <taxon>Insecta</taxon>
        <taxon>Pterygota</taxon>
        <taxon>Neoptera</taxon>
        <taxon>Endopterygota</taxon>
        <taxon>Hymenoptera</taxon>
        <taxon>Apocrita</taxon>
        <taxon>Ichneumonoidea</taxon>
        <taxon>Braconidae</taxon>
        <taxon>Aphidiinae</taxon>
        <taxon>Aphidius</taxon>
    </lineage>
</organism>
<evidence type="ECO:0000313" key="4">
    <source>
        <dbReference type="EMBL" id="KAF7998065.1"/>
    </source>
</evidence>
<proteinExistence type="predicted"/>
<dbReference type="Pfam" id="PF00379">
    <property type="entry name" value="Chitin_bind_4"/>
    <property type="match status" value="1"/>
</dbReference>
<dbReference type="InterPro" id="IPR000618">
    <property type="entry name" value="Insect_cuticle"/>
</dbReference>
<name>A0A834Y4P5_APHGI</name>
<keyword evidence="5" id="KW-1185">Reference proteome</keyword>
<dbReference type="GO" id="GO:0005615">
    <property type="term" value="C:extracellular space"/>
    <property type="evidence" value="ECO:0007669"/>
    <property type="project" value="TreeGrafter"/>
</dbReference>
<evidence type="ECO:0000313" key="5">
    <source>
        <dbReference type="Proteomes" id="UP000639338"/>
    </source>
</evidence>
<dbReference type="EMBL" id="JACMRX010000001">
    <property type="protein sequence ID" value="KAF7998065.1"/>
    <property type="molecule type" value="Genomic_DNA"/>
</dbReference>
<dbReference type="PRINTS" id="PR00947">
    <property type="entry name" value="CUTICLE"/>
</dbReference>
<dbReference type="PROSITE" id="PS00233">
    <property type="entry name" value="CHIT_BIND_RR_1"/>
    <property type="match status" value="1"/>
</dbReference>
<dbReference type="Proteomes" id="UP000639338">
    <property type="component" value="Unassembled WGS sequence"/>
</dbReference>
<evidence type="ECO:0000256" key="3">
    <source>
        <dbReference type="SAM" id="SignalP"/>
    </source>
</evidence>
<evidence type="ECO:0000256" key="1">
    <source>
        <dbReference type="ARBA" id="ARBA00022460"/>
    </source>
</evidence>
<reference evidence="4 5" key="1">
    <citation type="submission" date="2020-08" db="EMBL/GenBank/DDBJ databases">
        <title>Aphidius gifuensis genome sequencing and assembly.</title>
        <authorList>
            <person name="Du Z."/>
        </authorList>
    </citation>
    <scope>NUCLEOTIDE SEQUENCE [LARGE SCALE GENOMIC DNA]</scope>
    <source>
        <strain evidence="4">YNYX2018</strain>
        <tissue evidence="4">Adults</tissue>
    </source>
</reference>
<dbReference type="PANTHER" id="PTHR12236:SF95">
    <property type="entry name" value="CUTICULAR PROTEIN 76BD, ISOFORM C-RELATED"/>
    <property type="match status" value="1"/>
</dbReference>
<gene>
    <name evidence="4" type="ORF">HCN44_009463</name>
</gene>
<keyword evidence="1 2" id="KW-0193">Cuticle</keyword>
<feature type="signal peptide" evidence="3">
    <location>
        <begin position="1"/>
        <end position="19"/>
    </location>
</feature>
<dbReference type="PROSITE" id="PS51155">
    <property type="entry name" value="CHIT_BIND_RR_2"/>
    <property type="match status" value="1"/>
</dbReference>
<comment type="caution">
    <text evidence="4">The sequence shown here is derived from an EMBL/GenBank/DDBJ whole genome shotgun (WGS) entry which is preliminary data.</text>
</comment>
<keyword evidence="3" id="KW-0732">Signal</keyword>